<dbReference type="EMBL" id="JASNQZ010000011">
    <property type="protein sequence ID" value="KAL0951840.1"/>
    <property type="molecule type" value="Genomic_DNA"/>
</dbReference>
<keyword evidence="1" id="KW-0677">Repeat</keyword>
<name>A0ABR3J8N2_9AGAR</name>
<proteinExistence type="predicted"/>
<dbReference type="InterPro" id="IPR011990">
    <property type="entry name" value="TPR-like_helical_dom_sf"/>
</dbReference>
<keyword evidence="6" id="KW-1185">Reference proteome</keyword>
<accession>A0ABR3J8N2</accession>
<keyword evidence="2 3" id="KW-0802">TPR repeat</keyword>
<feature type="region of interest" description="Disordered" evidence="4">
    <location>
        <begin position="1"/>
        <end position="31"/>
    </location>
</feature>
<evidence type="ECO:0000256" key="2">
    <source>
        <dbReference type="ARBA" id="ARBA00022803"/>
    </source>
</evidence>
<evidence type="ECO:0000313" key="5">
    <source>
        <dbReference type="EMBL" id="KAL0951840.1"/>
    </source>
</evidence>
<dbReference type="SMART" id="SM00028">
    <property type="entry name" value="TPR"/>
    <property type="match status" value="4"/>
</dbReference>
<evidence type="ECO:0000256" key="4">
    <source>
        <dbReference type="SAM" id="MobiDB-lite"/>
    </source>
</evidence>
<evidence type="ECO:0000313" key="6">
    <source>
        <dbReference type="Proteomes" id="UP001556367"/>
    </source>
</evidence>
<protein>
    <submittedName>
        <fullName evidence="5">Uncharacterized protein</fullName>
    </submittedName>
</protein>
<sequence length="564" mass="63907">MSADQTPAAQDAERKGSRNSEMAAKLKDEGNSLHTKKNFRAAYKKYSEAIKYDPENAVLYANRAASSLGMKEYLDAVHDAQEAIKIDPAYAKAYARLATASRATGRLDVSKKAFEDALKTLPDEDKLTDTQKVLKMQFEEGILSVEKELEASLARTREHVVQLGAEGSLTDMPWQRALAMEAELTQAQNSKSSAWVIMNAYRDFQLARSTMDKFQEIDEGEGRVRFTMQSGALNHIVSAVMRDPRVFHISGQFIDKYNKQVGAELQATRGWISGGVNLVQREALARLRTSGWGSIRPALATTIRMWFMKGFFASMAGNLRDATEFYRQALEVLEWGCKEWRDVSREDKGAIFDRSFVRGVRKLYLTAVIGDSKREGSEYTLEDVPRIALDLIKDNMADDPRVTAKKLALDHGSLMSFWFYDKAEALTSIGWYHMQRAFMTEDVDDQLKDFIESANNYIEAAETYPSDDEYHPYFLAIALEAYWHSSAPLRVTLPICERIRTALPDVNRIWEKSQMASERNIRVQQALDFEVNARKSLREGTATMDDMLKPDIVLDPKRVPVKST</sequence>
<dbReference type="PANTHER" id="PTHR45831:SF2">
    <property type="entry name" value="LD24721P"/>
    <property type="match status" value="1"/>
</dbReference>
<gene>
    <name evidence="5" type="ORF">HGRIS_008501</name>
</gene>
<evidence type="ECO:0000256" key="3">
    <source>
        <dbReference type="PROSITE-ProRule" id="PRU00339"/>
    </source>
</evidence>
<feature type="repeat" description="TPR" evidence="3">
    <location>
        <begin position="91"/>
        <end position="124"/>
    </location>
</feature>
<evidence type="ECO:0000256" key="1">
    <source>
        <dbReference type="ARBA" id="ARBA00022737"/>
    </source>
</evidence>
<dbReference type="SUPFAM" id="SSF48452">
    <property type="entry name" value="TPR-like"/>
    <property type="match status" value="1"/>
</dbReference>
<dbReference type="PANTHER" id="PTHR45831">
    <property type="entry name" value="LD24721P"/>
    <property type="match status" value="1"/>
</dbReference>
<dbReference type="InterPro" id="IPR047150">
    <property type="entry name" value="SGT"/>
</dbReference>
<dbReference type="PROSITE" id="PS50005">
    <property type="entry name" value="TPR"/>
    <property type="match status" value="2"/>
</dbReference>
<dbReference type="Pfam" id="PF13181">
    <property type="entry name" value="TPR_8"/>
    <property type="match status" value="1"/>
</dbReference>
<feature type="repeat" description="TPR" evidence="3">
    <location>
        <begin position="23"/>
        <end position="56"/>
    </location>
</feature>
<organism evidence="5 6">
    <name type="scientific">Hohenbuehelia grisea</name>
    <dbReference type="NCBI Taxonomy" id="104357"/>
    <lineage>
        <taxon>Eukaryota</taxon>
        <taxon>Fungi</taxon>
        <taxon>Dikarya</taxon>
        <taxon>Basidiomycota</taxon>
        <taxon>Agaricomycotina</taxon>
        <taxon>Agaricomycetes</taxon>
        <taxon>Agaricomycetidae</taxon>
        <taxon>Agaricales</taxon>
        <taxon>Pleurotineae</taxon>
        <taxon>Pleurotaceae</taxon>
        <taxon>Hohenbuehelia</taxon>
    </lineage>
</organism>
<dbReference type="InterPro" id="IPR019734">
    <property type="entry name" value="TPR_rpt"/>
</dbReference>
<dbReference type="Proteomes" id="UP001556367">
    <property type="component" value="Unassembled WGS sequence"/>
</dbReference>
<feature type="compositionally biased region" description="Basic and acidic residues" evidence="4">
    <location>
        <begin position="11"/>
        <end position="31"/>
    </location>
</feature>
<dbReference type="Gene3D" id="1.25.40.10">
    <property type="entry name" value="Tetratricopeptide repeat domain"/>
    <property type="match status" value="1"/>
</dbReference>
<comment type="caution">
    <text evidence="5">The sequence shown here is derived from an EMBL/GenBank/DDBJ whole genome shotgun (WGS) entry which is preliminary data.</text>
</comment>
<reference evidence="6" key="1">
    <citation type="submission" date="2024-06" db="EMBL/GenBank/DDBJ databases">
        <title>Multi-omics analyses provide insights into the biosynthesis of the anticancer antibiotic pleurotin in Hohenbuehelia grisea.</title>
        <authorList>
            <person name="Weaver J.A."/>
            <person name="Alberti F."/>
        </authorList>
    </citation>
    <scope>NUCLEOTIDE SEQUENCE [LARGE SCALE GENOMIC DNA]</scope>
    <source>
        <strain evidence="6">T-177</strain>
    </source>
</reference>